<gene>
    <name evidence="2" type="ORF">G3574_17390</name>
</gene>
<keyword evidence="1" id="KW-0732">Signal</keyword>
<evidence type="ECO:0000313" key="2">
    <source>
        <dbReference type="EMBL" id="NEX62859.1"/>
    </source>
</evidence>
<feature type="chain" id="PRO_5025460180" evidence="1">
    <location>
        <begin position="27"/>
        <end position="235"/>
    </location>
</feature>
<dbReference type="Gene3D" id="1.10.8.10">
    <property type="entry name" value="DNA helicase RuvA subunit, C-terminal domain"/>
    <property type="match status" value="1"/>
</dbReference>
<dbReference type="Proteomes" id="UP000482155">
    <property type="component" value="Unassembled WGS sequence"/>
</dbReference>
<dbReference type="CDD" id="cd16390">
    <property type="entry name" value="ParB_N_Srx_like"/>
    <property type="match status" value="1"/>
</dbReference>
<dbReference type="InterPro" id="IPR016932">
    <property type="entry name" value="UCP029669"/>
</dbReference>
<dbReference type="Gene3D" id="3.90.1530.10">
    <property type="entry name" value="Conserved hypothetical protein from pyrococcus furiosus pfu- 392566-001, ParB domain"/>
    <property type="match status" value="1"/>
</dbReference>
<dbReference type="Pfam" id="PF08857">
    <property type="entry name" value="ParBc_2"/>
    <property type="match status" value="1"/>
</dbReference>
<feature type="signal peptide" evidence="1">
    <location>
        <begin position="1"/>
        <end position="26"/>
    </location>
</feature>
<sequence>MRLFRLIPCFLLASLSLLLTPAGAHAATPCSAATPVDGVCEIRIADLHPTQPNVGLIQVEERAARMKTGLDGAKLTASRPLPVVQGPDHGFYLTDGHHFVSTLLRVKASTVTARVIGRIGDKANFWRQMQDRHWVYLFDATGRPIKPSALPRRMDGLGDDPYRSLAGYAQSAGYFGRSDVYFAEFFWARYFGQHMDWRKVDRMNLLSSLQMAERLACAPEARKLPGYAGPCRNAN</sequence>
<dbReference type="InterPro" id="IPR036086">
    <property type="entry name" value="ParB/Sulfiredoxin_sf"/>
</dbReference>
<evidence type="ECO:0000313" key="3">
    <source>
        <dbReference type="Proteomes" id="UP000482155"/>
    </source>
</evidence>
<protein>
    <submittedName>
        <fullName evidence="2">Chromosome partitioning protein ParB</fullName>
    </submittedName>
</protein>
<reference evidence="2 3" key="1">
    <citation type="submission" date="2020-02" db="EMBL/GenBank/DDBJ databases">
        <authorList>
            <person name="Kim M.K."/>
        </authorList>
    </citation>
    <scope>NUCLEOTIDE SEQUENCE [LARGE SCALE GENOMIC DNA]</scope>
    <source>
        <strain evidence="2 3">17J57-3</strain>
    </source>
</reference>
<dbReference type="EMBL" id="JAAIVB010000055">
    <property type="protein sequence ID" value="NEX62859.1"/>
    <property type="molecule type" value="Genomic_DNA"/>
</dbReference>
<dbReference type="SUPFAM" id="SSF110849">
    <property type="entry name" value="ParB/Sulfiredoxin"/>
    <property type="match status" value="1"/>
</dbReference>
<accession>A0A6B3SY87</accession>
<evidence type="ECO:0000256" key="1">
    <source>
        <dbReference type="SAM" id="SignalP"/>
    </source>
</evidence>
<dbReference type="AlphaFoldDB" id="A0A6B3SY87"/>
<name>A0A6B3SY87_9BURK</name>
<keyword evidence="3" id="KW-1185">Reference proteome</keyword>
<organism evidence="2 3">
    <name type="scientific">Noviherbaspirillum galbum</name>
    <dbReference type="NCBI Taxonomy" id="2709383"/>
    <lineage>
        <taxon>Bacteria</taxon>
        <taxon>Pseudomonadati</taxon>
        <taxon>Pseudomonadota</taxon>
        <taxon>Betaproteobacteria</taxon>
        <taxon>Burkholderiales</taxon>
        <taxon>Oxalobacteraceae</taxon>
        <taxon>Noviherbaspirillum</taxon>
    </lineage>
</organism>
<dbReference type="PIRSF" id="PIRSF029669">
    <property type="entry name" value="UCP029669"/>
    <property type="match status" value="1"/>
</dbReference>
<dbReference type="RefSeq" id="WP_163965870.1">
    <property type="nucleotide sequence ID" value="NZ_JAAIVB010000055.1"/>
</dbReference>
<proteinExistence type="predicted"/>
<dbReference type="InterPro" id="IPR014956">
    <property type="entry name" value="ParBc_2"/>
</dbReference>
<comment type="caution">
    <text evidence="2">The sequence shown here is derived from an EMBL/GenBank/DDBJ whole genome shotgun (WGS) entry which is preliminary data.</text>
</comment>